<comment type="caution">
    <text evidence="1">The sequence shown here is derived from an EMBL/GenBank/DDBJ whole genome shotgun (WGS) entry which is preliminary data.</text>
</comment>
<protein>
    <submittedName>
        <fullName evidence="1">DUF3822 family protein</fullName>
    </submittedName>
</protein>
<name>A0ABT8D093_9FLAO</name>
<keyword evidence="2" id="KW-1185">Reference proteome</keyword>
<organism evidence="1 2">
    <name type="scientific">Paenimyroides ceti</name>
    <dbReference type="NCBI Taxonomy" id="395087"/>
    <lineage>
        <taxon>Bacteria</taxon>
        <taxon>Pseudomonadati</taxon>
        <taxon>Bacteroidota</taxon>
        <taxon>Flavobacteriia</taxon>
        <taxon>Flavobacteriales</taxon>
        <taxon>Flavobacteriaceae</taxon>
        <taxon>Paenimyroides</taxon>
    </lineage>
</organism>
<evidence type="ECO:0000313" key="2">
    <source>
        <dbReference type="Proteomes" id="UP001242368"/>
    </source>
</evidence>
<dbReference type="Gene3D" id="3.30.420.250">
    <property type="match status" value="1"/>
</dbReference>
<dbReference type="Proteomes" id="UP001242368">
    <property type="component" value="Unassembled WGS sequence"/>
</dbReference>
<reference evidence="2" key="1">
    <citation type="journal article" date="2019" name="Int. J. Syst. Evol. Microbiol.">
        <title>The Global Catalogue of Microorganisms (GCM) 10K type strain sequencing project: providing services to taxonomists for standard genome sequencing and annotation.</title>
        <authorList>
            <consortium name="The Broad Institute Genomics Platform"/>
            <consortium name="The Broad Institute Genome Sequencing Center for Infectious Disease"/>
            <person name="Wu L."/>
            <person name="Ma J."/>
        </authorList>
    </citation>
    <scope>NUCLEOTIDE SEQUENCE [LARGE SCALE GENOMIC DNA]</scope>
    <source>
        <strain evidence="2">CECT 7184</strain>
    </source>
</reference>
<proteinExistence type="predicted"/>
<evidence type="ECO:0000313" key="1">
    <source>
        <dbReference type="EMBL" id="MDN3710268.1"/>
    </source>
</evidence>
<dbReference type="EMBL" id="JAUFQU010000081">
    <property type="protein sequence ID" value="MDN3710268.1"/>
    <property type="molecule type" value="Genomic_DNA"/>
</dbReference>
<sequence length="104" mass="12291">MVLHDNSLNTFVPSALFDADNLGSYLQYNVKIFPTDYFDYDEISSHQLQNIYIPYVQFNNFFIDQFGGFTFKNVNTAFLEYIYKPISLQEFLLFTVVFQNIILK</sequence>
<dbReference type="InterPro" id="IPR024213">
    <property type="entry name" value="DUF3822"/>
</dbReference>
<gene>
    <name evidence="1" type="ORF">QW060_25845</name>
</gene>
<accession>A0ABT8D093</accession>
<dbReference type="Pfam" id="PF12864">
    <property type="entry name" value="DUF3822"/>
    <property type="match status" value="1"/>
</dbReference>